<evidence type="ECO:0000256" key="2">
    <source>
        <dbReference type="ARBA" id="ARBA00022475"/>
    </source>
</evidence>
<feature type="transmembrane region" description="Helical" evidence="6">
    <location>
        <begin position="50"/>
        <end position="71"/>
    </location>
</feature>
<proteinExistence type="predicted"/>
<feature type="domain" description="VTT" evidence="7">
    <location>
        <begin position="41"/>
        <end position="150"/>
    </location>
</feature>
<dbReference type="KEGG" id="acr:Acry_3080"/>
<reference evidence="8 9" key="1">
    <citation type="submission" date="2007-05" db="EMBL/GenBank/DDBJ databases">
        <title>Complete sequence of chromosome of Acidiphilium cryptum JF-5.</title>
        <authorList>
            <consortium name="US DOE Joint Genome Institute"/>
            <person name="Copeland A."/>
            <person name="Lucas S."/>
            <person name="Lapidus A."/>
            <person name="Barry K."/>
            <person name="Detter J.C."/>
            <person name="Glavina del Rio T."/>
            <person name="Hammon N."/>
            <person name="Israni S."/>
            <person name="Dalin E."/>
            <person name="Tice H."/>
            <person name="Pitluck S."/>
            <person name="Sims D."/>
            <person name="Brettin T."/>
            <person name="Bruce D."/>
            <person name="Han C."/>
            <person name="Schmutz J."/>
            <person name="Larimer F."/>
            <person name="Land M."/>
            <person name="Hauser L."/>
            <person name="Kyrpides N."/>
            <person name="Kim E."/>
            <person name="Magnuson T."/>
            <person name="Richardson P."/>
        </authorList>
    </citation>
    <scope>NUCLEOTIDE SEQUENCE [LARGE SCALE GENOMIC DNA]</scope>
    <source>
        <strain evidence="8 9">JF-5</strain>
    </source>
</reference>
<dbReference type="HOGENOM" id="CLU_106288_1_0_5"/>
<sequence length="197" mass="21433">MWLTDFSTLLGSAAGSPPLEITTIILGTFILEDAATLLAAMQVAAGAVSLPIALGSLYAGIVLGDIGLYWLGRLSGRHPWAHRLVPQRRRDIGRDWVSVRIIPVVLVSRFVPGLRLPTYTTCGFLRAPFLAFVAAAILATLAWTSLLFFISLKLGVLMLRYLGPWRWAGLAVFVLILIMIGRIAARWHAGRIGKDAS</sequence>
<keyword evidence="9" id="KW-1185">Reference proteome</keyword>
<evidence type="ECO:0000259" key="7">
    <source>
        <dbReference type="Pfam" id="PF09335"/>
    </source>
</evidence>
<dbReference type="GO" id="GO:0005886">
    <property type="term" value="C:plasma membrane"/>
    <property type="evidence" value="ECO:0007669"/>
    <property type="project" value="UniProtKB-SubCell"/>
</dbReference>
<comment type="subcellular location">
    <subcellularLocation>
        <location evidence="1">Cell membrane</location>
        <topology evidence="1">Multi-pass membrane protein</topology>
    </subcellularLocation>
</comment>
<evidence type="ECO:0000313" key="8">
    <source>
        <dbReference type="EMBL" id="ABQ32268.1"/>
    </source>
</evidence>
<evidence type="ECO:0000256" key="5">
    <source>
        <dbReference type="ARBA" id="ARBA00023136"/>
    </source>
</evidence>
<keyword evidence="2" id="KW-1003">Cell membrane</keyword>
<keyword evidence="3 6" id="KW-0812">Transmembrane</keyword>
<dbReference type="RefSeq" id="WP_007422375.1">
    <property type="nucleotide sequence ID" value="NC_009484.1"/>
</dbReference>
<gene>
    <name evidence="8" type="ordered locus">Acry_3080</name>
</gene>
<evidence type="ECO:0000256" key="1">
    <source>
        <dbReference type="ARBA" id="ARBA00004651"/>
    </source>
</evidence>
<dbReference type="EMBL" id="CP000697">
    <property type="protein sequence ID" value="ABQ32268.1"/>
    <property type="molecule type" value="Genomic_DNA"/>
</dbReference>
<keyword evidence="5 6" id="KW-0472">Membrane</keyword>
<dbReference type="Proteomes" id="UP000000245">
    <property type="component" value="Chromosome"/>
</dbReference>
<evidence type="ECO:0000256" key="3">
    <source>
        <dbReference type="ARBA" id="ARBA00022692"/>
    </source>
</evidence>
<name>A5G336_ACICJ</name>
<dbReference type="eggNOG" id="COG0586">
    <property type="taxonomic scope" value="Bacteria"/>
</dbReference>
<dbReference type="InterPro" id="IPR051311">
    <property type="entry name" value="DedA_domain"/>
</dbReference>
<dbReference type="InterPro" id="IPR032816">
    <property type="entry name" value="VTT_dom"/>
</dbReference>
<organism evidence="8 9">
    <name type="scientific">Acidiphilium cryptum (strain JF-5)</name>
    <dbReference type="NCBI Taxonomy" id="349163"/>
    <lineage>
        <taxon>Bacteria</taxon>
        <taxon>Pseudomonadati</taxon>
        <taxon>Pseudomonadota</taxon>
        <taxon>Alphaproteobacteria</taxon>
        <taxon>Acetobacterales</taxon>
        <taxon>Acidocellaceae</taxon>
        <taxon>Acidiphilium</taxon>
    </lineage>
</organism>
<keyword evidence="4 6" id="KW-1133">Transmembrane helix</keyword>
<dbReference type="STRING" id="349163.Acry_3080"/>
<feature type="transmembrane region" description="Helical" evidence="6">
    <location>
        <begin position="164"/>
        <end position="185"/>
    </location>
</feature>
<feature type="transmembrane region" description="Helical" evidence="6">
    <location>
        <begin position="131"/>
        <end position="152"/>
    </location>
</feature>
<evidence type="ECO:0000256" key="6">
    <source>
        <dbReference type="SAM" id="Phobius"/>
    </source>
</evidence>
<dbReference type="PANTHER" id="PTHR42709:SF6">
    <property type="entry name" value="UNDECAPRENYL PHOSPHATE TRANSPORTER A"/>
    <property type="match status" value="1"/>
</dbReference>
<feature type="transmembrane region" description="Helical" evidence="6">
    <location>
        <begin position="92"/>
        <end position="111"/>
    </location>
</feature>
<protein>
    <submittedName>
        <fullName evidence="8">Uncharacterized membrane-associated protein-like protein</fullName>
    </submittedName>
</protein>
<evidence type="ECO:0000313" key="9">
    <source>
        <dbReference type="Proteomes" id="UP000000245"/>
    </source>
</evidence>
<evidence type="ECO:0000256" key="4">
    <source>
        <dbReference type="ARBA" id="ARBA00022989"/>
    </source>
</evidence>
<dbReference type="PANTHER" id="PTHR42709">
    <property type="entry name" value="ALKALINE PHOSPHATASE LIKE PROTEIN"/>
    <property type="match status" value="1"/>
</dbReference>
<accession>A5G336</accession>
<dbReference type="Pfam" id="PF09335">
    <property type="entry name" value="VTT_dom"/>
    <property type="match status" value="1"/>
</dbReference>
<dbReference type="AlphaFoldDB" id="A5G336"/>